<accession>A0A8X6S065</accession>
<evidence type="ECO:0000313" key="2">
    <source>
        <dbReference type="Proteomes" id="UP000887159"/>
    </source>
</evidence>
<protein>
    <submittedName>
        <fullName evidence="1">Uncharacterized protein</fullName>
    </submittedName>
</protein>
<dbReference type="AlphaFoldDB" id="A0A8X6S065"/>
<comment type="caution">
    <text evidence="1">The sequence shown here is derived from an EMBL/GenBank/DDBJ whole genome shotgun (WGS) entry which is preliminary data.</text>
</comment>
<sequence>MRYSKVVDLSRDGLLPQRTNGVGTKTEDAGCKLFTFANQKLLGRERGPPRGFKESVRKVTMIFCFPSATQRKEFARAATPEKIKRSRNCEELFKIE</sequence>
<keyword evidence="2" id="KW-1185">Reference proteome</keyword>
<reference evidence="1" key="1">
    <citation type="submission" date="2020-08" db="EMBL/GenBank/DDBJ databases">
        <title>Multicomponent nature underlies the extraordinary mechanical properties of spider dragline silk.</title>
        <authorList>
            <person name="Kono N."/>
            <person name="Nakamura H."/>
            <person name="Mori M."/>
            <person name="Yoshida Y."/>
            <person name="Ohtoshi R."/>
            <person name="Malay A.D."/>
            <person name="Moran D.A.P."/>
            <person name="Tomita M."/>
            <person name="Numata K."/>
            <person name="Arakawa K."/>
        </authorList>
    </citation>
    <scope>NUCLEOTIDE SEQUENCE</scope>
</reference>
<dbReference type="Proteomes" id="UP000887159">
    <property type="component" value="Unassembled WGS sequence"/>
</dbReference>
<name>A0A8X6S065_TRICX</name>
<proteinExistence type="predicted"/>
<organism evidence="1 2">
    <name type="scientific">Trichonephila clavipes</name>
    <name type="common">Golden silk orbweaver</name>
    <name type="synonym">Nephila clavipes</name>
    <dbReference type="NCBI Taxonomy" id="2585209"/>
    <lineage>
        <taxon>Eukaryota</taxon>
        <taxon>Metazoa</taxon>
        <taxon>Ecdysozoa</taxon>
        <taxon>Arthropoda</taxon>
        <taxon>Chelicerata</taxon>
        <taxon>Arachnida</taxon>
        <taxon>Araneae</taxon>
        <taxon>Araneomorphae</taxon>
        <taxon>Entelegynae</taxon>
        <taxon>Araneoidea</taxon>
        <taxon>Nephilidae</taxon>
        <taxon>Trichonephila</taxon>
    </lineage>
</organism>
<gene>
    <name evidence="1" type="ORF">TNCV_4415121</name>
</gene>
<evidence type="ECO:0000313" key="1">
    <source>
        <dbReference type="EMBL" id="GFY04424.1"/>
    </source>
</evidence>
<dbReference type="EMBL" id="BMAU01021244">
    <property type="protein sequence ID" value="GFY04424.1"/>
    <property type="molecule type" value="Genomic_DNA"/>
</dbReference>